<accession>A0ABD2YXW2</accession>
<feature type="compositionally biased region" description="Polar residues" evidence="1">
    <location>
        <begin position="101"/>
        <end position="113"/>
    </location>
</feature>
<dbReference type="SUPFAM" id="SSF54001">
    <property type="entry name" value="Cysteine proteinases"/>
    <property type="match status" value="1"/>
</dbReference>
<evidence type="ECO:0000259" key="2">
    <source>
        <dbReference type="Pfam" id="PF22936"/>
    </source>
</evidence>
<name>A0ABD2YXW2_9GENT</name>
<dbReference type="InterPro" id="IPR054722">
    <property type="entry name" value="PolX-like_BBD"/>
</dbReference>
<keyword evidence="4" id="KW-1185">Reference proteome</keyword>
<evidence type="ECO:0000256" key="1">
    <source>
        <dbReference type="SAM" id="MobiDB-lite"/>
    </source>
</evidence>
<feature type="compositionally biased region" description="Polar residues" evidence="1">
    <location>
        <begin position="121"/>
        <end position="133"/>
    </location>
</feature>
<dbReference type="InterPro" id="IPR038765">
    <property type="entry name" value="Papain-like_cys_pep_sf"/>
</dbReference>
<protein>
    <recommendedName>
        <fullName evidence="2">Retrovirus-related Pol polyprotein from transposon TNT 1-94-like beta-barrel domain-containing protein</fullName>
    </recommendedName>
</protein>
<comment type="caution">
    <text evidence="3">The sequence shown here is derived from an EMBL/GenBank/DDBJ whole genome shotgun (WGS) entry which is preliminary data.</text>
</comment>
<feature type="domain" description="Retrovirus-related Pol polyprotein from transposon TNT 1-94-like beta-barrel" evidence="2">
    <location>
        <begin position="527"/>
        <end position="605"/>
    </location>
</feature>
<dbReference type="AlphaFoldDB" id="A0ABD2YXW2"/>
<evidence type="ECO:0000313" key="4">
    <source>
        <dbReference type="Proteomes" id="UP001630127"/>
    </source>
</evidence>
<sequence>MSSCCETILLELLNKVKQLLKLVLETKLQNLSIQEGLTRLECKVNLHHKAVVQMVKNQIFGEHDIGEVTYKKRMRDCEGDGALGPNSFDFLDNYSWLKSANGDTGQKNKNGNNVCRERQETSTQLSNPLTGNRSHPYGLDKHTLAVKSERKNDVKQLKNKVDAFKVLEEGAVIKKRRDDKFIPLLNFLLDKNLYKGDILVSAGGETVHRSAMITMHPGGELCCHMISCYAGIKTTSFRKLVPRNPFRVWCILTLYQQSILGKIITTKGLYVYYLHETRYSGSINECEKVGVTHSDMAAIFVQQPFIWPALIKVSEWGRMIRAKLLPRKDVEMEAMSSCIMHEFRRFGSERYELTYECTYASRKKGKNKADSSRTPMQPSATTIDTCIAMGNYSLGFIMTDDDETSLCVATPRQRTTEQHRRSLAAQPKRVRFLPCVVGDTMCRKKCSNEELHDEYLVHAKFGGCATNYEKHWYLAVIDLLARCVFIYDPLPDKAAVEECTFCCTTDQKDELALTTVNTNPIHYNVDWIIDSGCSNHMTGDKRKLTKLTEYKGGRVVVTADNSRLPITHIGNATILPRYNSNQVELQHVYHVSGIKKNLLSVSQLKASLNFVLFGPDEVKVYQNKKITGTPIIQGKRMETMYVMSAQEAYVDKIRKNETPNLWYAKLGHVSYHKLKIMMMKSMLN</sequence>
<dbReference type="Pfam" id="PF22936">
    <property type="entry name" value="Pol_BBD"/>
    <property type="match status" value="1"/>
</dbReference>
<dbReference type="EMBL" id="JBJUIK010000012">
    <property type="protein sequence ID" value="KAL3510895.1"/>
    <property type="molecule type" value="Genomic_DNA"/>
</dbReference>
<dbReference type="Proteomes" id="UP001630127">
    <property type="component" value="Unassembled WGS sequence"/>
</dbReference>
<evidence type="ECO:0000313" key="3">
    <source>
        <dbReference type="EMBL" id="KAL3510895.1"/>
    </source>
</evidence>
<gene>
    <name evidence="3" type="ORF">ACH5RR_030296</name>
</gene>
<reference evidence="3 4" key="1">
    <citation type="submission" date="2024-11" db="EMBL/GenBank/DDBJ databases">
        <title>A near-complete genome assembly of Cinchona calisaya.</title>
        <authorList>
            <person name="Lian D.C."/>
            <person name="Zhao X.W."/>
            <person name="Wei L."/>
        </authorList>
    </citation>
    <scope>NUCLEOTIDE SEQUENCE [LARGE SCALE GENOMIC DNA]</scope>
    <source>
        <tissue evidence="3">Nenye</tissue>
    </source>
</reference>
<proteinExistence type="predicted"/>
<feature type="region of interest" description="Disordered" evidence="1">
    <location>
        <begin position="101"/>
        <end position="139"/>
    </location>
</feature>
<organism evidence="3 4">
    <name type="scientific">Cinchona calisaya</name>
    <dbReference type="NCBI Taxonomy" id="153742"/>
    <lineage>
        <taxon>Eukaryota</taxon>
        <taxon>Viridiplantae</taxon>
        <taxon>Streptophyta</taxon>
        <taxon>Embryophyta</taxon>
        <taxon>Tracheophyta</taxon>
        <taxon>Spermatophyta</taxon>
        <taxon>Magnoliopsida</taxon>
        <taxon>eudicotyledons</taxon>
        <taxon>Gunneridae</taxon>
        <taxon>Pentapetalae</taxon>
        <taxon>asterids</taxon>
        <taxon>lamiids</taxon>
        <taxon>Gentianales</taxon>
        <taxon>Rubiaceae</taxon>
        <taxon>Cinchonoideae</taxon>
        <taxon>Cinchoneae</taxon>
        <taxon>Cinchona</taxon>
    </lineage>
</organism>